<evidence type="ECO:0000313" key="3">
    <source>
        <dbReference type="Proteomes" id="UP000032749"/>
    </source>
</evidence>
<feature type="transmembrane region" description="Helical" evidence="1">
    <location>
        <begin position="17"/>
        <end position="35"/>
    </location>
</feature>
<protein>
    <submittedName>
        <fullName evidence="2">Uncharacterized protein</fullName>
    </submittedName>
</protein>
<keyword evidence="1" id="KW-0472">Membrane</keyword>
<organism evidence="2 3">
    <name type="scientific">Oleispira antarctica RB-8</name>
    <dbReference type="NCBI Taxonomy" id="698738"/>
    <lineage>
        <taxon>Bacteria</taxon>
        <taxon>Pseudomonadati</taxon>
        <taxon>Pseudomonadota</taxon>
        <taxon>Gammaproteobacteria</taxon>
        <taxon>Oceanospirillales</taxon>
        <taxon>Oceanospirillaceae</taxon>
        <taxon>Oleispira</taxon>
    </lineage>
</organism>
<sequence>MDENRPLDIFLQPSKRLLVLSAFFALMCALLLYSIPLIYLYKLFLFSIMSIGILIELRLKVFLTSSRSIIRLGYDGGIVDRNGHMSEICWWYQRRSGGEKVYVELSSNSRVWAEWVSLDFSRWPWQLGQSVLIARDSVEDPKDFQRLKRMLRSR</sequence>
<keyword evidence="1" id="KW-1133">Transmembrane helix</keyword>
<reference evidence="2 3" key="1">
    <citation type="journal article" date="2013" name="Nat. Commun.">
        <title>Genome sequence and functional genomic analysis of the oil-degrading bacterium Oleispira antarctica.</title>
        <authorList>
            <person name="Kube M."/>
            <person name="Chernikova T.N."/>
            <person name="Al-Ramahi Y."/>
            <person name="Beloqui A."/>
            <person name="Lopez-Cortez N."/>
            <person name="Guazzaroni M.E."/>
            <person name="Heipieper H.J."/>
            <person name="Klages S."/>
            <person name="Kotsyurbenko O.R."/>
            <person name="Langer I."/>
            <person name="Nechitaylo T.Y."/>
            <person name="Lunsdorf H."/>
            <person name="Fernandez M."/>
            <person name="Juarez S."/>
            <person name="Ciordia S."/>
            <person name="Singer A."/>
            <person name="Kagan O."/>
            <person name="Egorova O."/>
            <person name="Petit P.A."/>
            <person name="Stogios P."/>
            <person name="Kim Y."/>
            <person name="Tchigvintsev A."/>
            <person name="Flick R."/>
            <person name="Denaro R."/>
            <person name="Genovese M."/>
            <person name="Albar J.P."/>
            <person name="Reva O.N."/>
            <person name="Martinez-Gomariz M."/>
            <person name="Tran H."/>
            <person name="Ferrer M."/>
            <person name="Savchenko A."/>
            <person name="Yakunin A.F."/>
            <person name="Yakimov M.M."/>
            <person name="Golyshina O.V."/>
            <person name="Reinhardt R."/>
            <person name="Golyshin P.N."/>
        </authorList>
    </citation>
    <scope>NUCLEOTIDE SEQUENCE [LARGE SCALE GENOMIC DNA]</scope>
</reference>
<dbReference type="Proteomes" id="UP000032749">
    <property type="component" value="Chromosome"/>
</dbReference>
<keyword evidence="1" id="KW-0812">Transmembrane</keyword>
<name>R4YLY0_OLEAN</name>
<dbReference type="STRING" id="698738.OLEAN_C14540"/>
<accession>R4YLY0</accession>
<gene>
    <name evidence="2" type="ORF">OLEAN_C14540</name>
</gene>
<keyword evidence="3" id="KW-1185">Reference proteome</keyword>
<evidence type="ECO:0000256" key="1">
    <source>
        <dbReference type="SAM" id="Phobius"/>
    </source>
</evidence>
<dbReference type="AlphaFoldDB" id="R4YLY0"/>
<dbReference type="HOGENOM" id="CLU_1702471_0_0_6"/>
<feature type="transmembrane region" description="Helical" evidence="1">
    <location>
        <begin position="41"/>
        <end position="59"/>
    </location>
</feature>
<dbReference type="EMBL" id="FO203512">
    <property type="protein sequence ID" value="CCK75630.1"/>
    <property type="molecule type" value="Genomic_DNA"/>
</dbReference>
<proteinExistence type="predicted"/>
<evidence type="ECO:0000313" key="2">
    <source>
        <dbReference type="EMBL" id="CCK75630.1"/>
    </source>
</evidence>
<dbReference type="KEGG" id="oai:OLEAN_C14540"/>